<keyword evidence="3" id="KW-1185">Reference proteome</keyword>
<reference evidence="2 3" key="1">
    <citation type="journal article" date="2013" name="PLoS ONE">
        <title>Predicting the Proteins of Angomonas deanei, Strigomonas culicis and Their Respective Endosymbionts Reveals New Aspects of the Trypanosomatidae Family.</title>
        <authorList>
            <person name="Motta M.C."/>
            <person name="Martins A.C."/>
            <person name="de Souza S.S."/>
            <person name="Catta-Preta C.M."/>
            <person name="Silva R."/>
            <person name="Klein C.C."/>
            <person name="de Almeida L.G."/>
            <person name="de Lima Cunha O."/>
            <person name="Ciapina L.P."/>
            <person name="Brocchi M."/>
            <person name="Colabardini A.C."/>
            <person name="de Araujo Lima B."/>
            <person name="Machado C.R."/>
            <person name="de Almeida Soares C.M."/>
            <person name="Probst C.M."/>
            <person name="de Menezes C.B."/>
            <person name="Thompson C.E."/>
            <person name="Bartholomeu D.C."/>
            <person name="Gradia D.F."/>
            <person name="Pavoni D.P."/>
            <person name="Grisard E.C."/>
            <person name="Fantinatti-Garboggini F."/>
            <person name="Marchini F.K."/>
            <person name="Rodrigues-Luiz G.F."/>
            <person name="Wagner G."/>
            <person name="Goldman G.H."/>
            <person name="Fietto J.L."/>
            <person name="Elias M.C."/>
            <person name="Goldman M.H."/>
            <person name="Sagot M.F."/>
            <person name="Pereira M."/>
            <person name="Stoco P.H."/>
            <person name="de Mendonca-Neto R.P."/>
            <person name="Teixeira S.M."/>
            <person name="Maciel T.E."/>
            <person name="de Oliveira Mendes T.A."/>
            <person name="Urmenyi T.P."/>
            <person name="de Souza W."/>
            <person name="Schenkman S."/>
            <person name="de Vasconcelos A.T."/>
        </authorList>
    </citation>
    <scope>NUCLEOTIDE SEQUENCE [LARGE SCALE GENOMIC DNA]</scope>
</reference>
<proteinExistence type="predicted"/>
<keyword evidence="1" id="KW-0472">Membrane</keyword>
<evidence type="ECO:0000256" key="1">
    <source>
        <dbReference type="SAM" id="Phobius"/>
    </source>
</evidence>
<dbReference type="AlphaFoldDB" id="S9TNT5"/>
<dbReference type="Proteomes" id="UP000015354">
    <property type="component" value="Unassembled WGS sequence"/>
</dbReference>
<feature type="transmembrane region" description="Helical" evidence="1">
    <location>
        <begin position="89"/>
        <end position="113"/>
    </location>
</feature>
<gene>
    <name evidence="2" type="ORF">STCU_10216</name>
</gene>
<evidence type="ECO:0000313" key="3">
    <source>
        <dbReference type="Proteomes" id="UP000015354"/>
    </source>
</evidence>
<name>S9TNT5_9TRYP</name>
<feature type="transmembrane region" description="Helical" evidence="1">
    <location>
        <begin position="54"/>
        <end position="77"/>
    </location>
</feature>
<comment type="caution">
    <text evidence="2">The sequence shown here is derived from an EMBL/GenBank/DDBJ whole genome shotgun (WGS) entry which is preliminary data.</text>
</comment>
<dbReference type="EMBL" id="ATMH01010147">
    <property type="protein sequence ID" value="EPY18048.1"/>
    <property type="molecule type" value="Genomic_DNA"/>
</dbReference>
<organism evidence="2 3">
    <name type="scientific">Strigomonas culicis</name>
    <dbReference type="NCBI Taxonomy" id="28005"/>
    <lineage>
        <taxon>Eukaryota</taxon>
        <taxon>Discoba</taxon>
        <taxon>Euglenozoa</taxon>
        <taxon>Kinetoplastea</taxon>
        <taxon>Metakinetoplastina</taxon>
        <taxon>Trypanosomatida</taxon>
        <taxon>Trypanosomatidae</taxon>
        <taxon>Strigomonadinae</taxon>
        <taxon>Strigomonas</taxon>
    </lineage>
</organism>
<protein>
    <submittedName>
        <fullName evidence="2">Uncharacterized protein</fullName>
    </submittedName>
</protein>
<keyword evidence="1" id="KW-1133">Transmembrane helix</keyword>
<accession>S9TNT5</accession>
<evidence type="ECO:0000313" key="2">
    <source>
        <dbReference type="EMBL" id="EPY18048.1"/>
    </source>
</evidence>
<sequence>MSFSFTYIRINTGVSKSSFFFSVEVSVKLSKTTKKKPTTNKKKHTLVFPPFSLLYIPSPLFFSFATSFFFFCLKLFGQTRCAFHYSGDFCCCCFCCCLPVLLFLLPTFFVFSFCLSVSHRTVKGLKVVAPYHADRHP</sequence>
<keyword evidence="1" id="KW-0812">Transmembrane</keyword>